<dbReference type="InterPro" id="IPR002401">
    <property type="entry name" value="Cyt_P450_E_grp-I"/>
</dbReference>
<keyword evidence="12" id="KW-1185">Reference proteome</keyword>
<dbReference type="Proteomes" id="UP000613580">
    <property type="component" value="Unassembled WGS sequence"/>
</dbReference>
<dbReference type="GO" id="GO:0016705">
    <property type="term" value="F:oxidoreductase activity, acting on paired donors, with incorporation or reduction of molecular oxygen"/>
    <property type="evidence" value="ECO:0007669"/>
    <property type="project" value="InterPro"/>
</dbReference>
<dbReference type="Gene3D" id="1.10.630.10">
    <property type="entry name" value="Cytochrome P450"/>
    <property type="match status" value="1"/>
</dbReference>
<keyword evidence="8 10" id="KW-0503">Monooxygenase</keyword>
<sequence>MPQPSKLSLELAASLAAAAAAVAVFIKLVRRRKSGPGCPPPGPAGFPIVGNLFDLPVNDPWRIYQAWSAQYGSDVVHMRVFGTHMLVINSAKAASELLGRRSAKYSDRPHMPMIQDTIGLSWHFAFMPYGDLWRQHRRLFVQHAHAFDNQNQTKWTKIFLQNLLSTPDDFMEHIQHLASGASLEATFGLQVQPSGQPDPFIGAAKLVVQSIVEAGIFGTYLVDFFPWLRRLPFFSFKKQAAIWRAASDVAAHVPWDLTKKAMESGDFLPSAASVVLSDNEADETVSRQVMAAMFANGSAATVSAIATFILAMVLYPDIQRAAQAEIDKVVPERLPDLTDEHNLPYLTAIIREIGRWNPVAPFAFPHALSADDSYNGYHLKAGTVVIPNSWAILHDPTVYPDPEKFDPSRFLTSDGRINTLVKDPEAVWGYGRRVCPGRKVATSEMFLALAGILKVFDIRPAVSEKGEILLPAGDYEGGLLRYPKPFKCSIRPRSTKLAVLLQ</sequence>
<accession>A0A8H6TLI3</accession>
<dbReference type="InterPro" id="IPR017972">
    <property type="entry name" value="Cyt_P450_CS"/>
</dbReference>
<gene>
    <name evidence="11" type="ORF">HMN09_00227000</name>
</gene>
<dbReference type="GO" id="GO:0004497">
    <property type="term" value="F:monooxygenase activity"/>
    <property type="evidence" value="ECO:0007669"/>
    <property type="project" value="UniProtKB-KW"/>
</dbReference>
<comment type="cofactor">
    <cofactor evidence="1 9">
        <name>heme</name>
        <dbReference type="ChEBI" id="CHEBI:30413"/>
    </cofactor>
</comment>
<dbReference type="PANTHER" id="PTHR46300">
    <property type="entry name" value="P450, PUTATIVE (EUROFUNG)-RELATED-RELATED"/>
    <property type="match status" value="1"/>
</dbReference>
<dbReference type="CDD" id="cd11065">
    <property type="entry name" value="CYP64-like"/>
    <property type="match status" value="1"/>
</dbReference>
<evidence type="ECO:0000256" key="3">
    <source>
        <dbReference type="ARBA" id="ARBA00010617"/>
    </source>
</evidence>
<evidence type="ECO:0000256" key="1">
    <source>
        <dbReference type="ARBA" id="ARBA00001971"/>
    </source>
</evidence>
<evidence type="ECO:0000256" key="10">
    <source>
        <dbReference type="RuleBase" id="RU000461"/>
    </source>
</evidence>
<feature type="binding site" description="axial binding residue" evidence="9">
    <location>
        <position position="435"/>
    </location>
    <ligand>
        <name>heme</name>
        <dbReference type="ChEBI" id="CHEBI:30413"/>
    </ligand>
    <ligandPart>
        <name>Fe</name>
        <dbReference type="ChEBI" id="CHEBI:18248"/>
    </ligandPart>
</feature>
<dbReference type="PROSITE" id="PS00086">
    <property type="entry name" value="CYTOCHROME_P450"/>
    <property type="match status" value="1"/>
</dbReference>
<dbReference type="Pfam" id="PF00067">
    <property type="entry name" value="p450"/>
    <property type="match status" value="1"/>
</dbReference>
<dbReference type="GO" id="GO:0005506">
    <property type="term" value="F:iron ion binding"/>
    <property type="evidence" value="ECO:0007669"/>
    <property type="project" value="InterPro"/>
</dbReference>
<evidence type="ECO:0000256" key="2">
    <source>
        <dbReference type="ARBA" id="ARBA00005179"/>
    </source>
</evidence>
<evidence type="ECO:0000256" key="4">
    <source>
        <dbReference type="ARBA" id="ARBA00022617"/>
    </source>
</evidence>
<evidence type="ECO:0000313" key="11">
    <source>
        <dbReference type="EMBL" id="KAF7318912.1"/>
    </source>
</evidence>
<name>A0A8H6TLI3_MYCCL</name>
<keyword evidence="5 9" id="KW-0479">Metal-binding</keyword>
<comment type="caution">
    <text evidence="11">The sequence shown here is derived from an EMBL/GenBank/DDBJ whole genome shotgun (WGS) entry which is preliminary data.</text>
</comment>
<keyword evidence="7 9" id="KW-0408">Iron</keyword>
<evidence type="ECO:0000256" key="9">
    <source>
        <dbReference type="PIRSR" id="PIRSR602401-1"/>
    </source>
</evidence>
<proteinExistence type="inferred from homology"/>
<dbReference type="GO" id="GO:0020037">
    <property type="term" value="F:heme binding"/>
    <property type="evidence" value="ECO:0007669"/>
    <property type="project" value="InterPro"/>
</dbReference>
<keyword evidence="6 10" id="KW-0560">Oxidoreductase</keyword>
<dbReference type="InterPro" id="IPR036396">
    <property type="entry name" value="Cyt_P450_sf"/>
</dbReference>
<reference evidence="11" key="1">
    <citation type="submission" date="2020-05" db="EMBL/GenBank/DDBJ databases">
        <title>Mycena genomes resolve the evolution of fungal bioluminescence.</title>
        <authorList>
            <person name="Tsai I.J."/>
        </authorList>
    </citation>
    <scope>NUCLEOTIDE SEQUENCE</scope>
    <source>
        <strain evidence="11">110903Hualien_Pintung</strain>
    </source>
</reference>
<dbReference type="PRINTS" id="PR00385">
    <property type="entry name" value="P450"/>
</dbReference>
<comment type="pathway">
    <text evidence="2">Secondary metabolite biosynthesis.</text>
</comment>
<comment type="similarity">
    <text evidence="3 10">Belongs to the cytochrome P450 family.</text>
</comment>
<evidence type="ECO:0000256" key="5">
    <source>
        <dbReference type="ARBA" id="ARBA00022723"/>
    </source>
</evidence>
<evidence type="ECO:0000256" key="8">
    <source>
        <dbReference type="ARBA" id="ARBA00023033"/>
    </source>
</evidence>
<dbReference type="InterPro" id="IPR001128">
    <property type="entry name" value="Cyt_P450"/>
</dbReference>
<evidence type="ECO:0000313" key="12">
    <source>
        <dbReference type="Proteomes" id="UP000613580"/>
    </source>
</evidence>
<evidence type="ECO:0000256" key="6">
    <source>
        <dbReference type="ARBA" id="ARBA00023002"/>
    </source>
</evidence>
<organism evidence="11 12">
    <name type="scientific">Mycena chlorophos</name>
    <name type="common">Agaric fungus</name>
    <name type="synonym">Agaricus chlorophos</name>
    <dbReference type="NCBI Taxonomy" id="658473"/>
    <lineage>
        <taxon>Eukaryota</taxon>
        <taxon>Fungi</taxon>
        <taxon>Dikarya</taxon>
        <taxon>Basidiomycota</taxon>
        <taxon>Agaricomycotina</taxon>
        <taxon>Agaricomycetes</taxon>
        <taxon>Agaricomycetidae</taxon>
        <taxon>Agaricales</taxon>
        <taxon>Marasmiineae</taxon>
        <taxon>Mycenaceae</taxon>
        <taxon>Mycena</taxon>
    </lineage>
</organism>
<evidence type="ECO:0000256" key="7">
    <source>
        <dbReference type="ARBA" id="ARBA00023004"/>
    </source>
</evidence>
<dbReference type="EMBL" id="JACAZE010000003">
    <property type="protein sequence ID" value="KAF7318912.1"/>
    <property type="molecule type" value="Genomic_DNA"/>
</dbReference>
<dbReference type="PRINTS" id="PR00463">
    <property type="entry name" value="EP450I"/>
</dbReference>
<dbReference type="SUPFAM" id="SSF48264">
    <property type="entry name" value="Cytochrome P450"/>
    <property type="match status" value="1"/>
</dbReference>
<dbReference type="PANTHER" id="PTHR46300:SF7">
    <property type="entry name" value="P450, PUTATIVE (EUROFUNG)-RELATED"/>
    <property type="match status" value="1"/>
</dbReference>
<dbReference type="OrthoDB" id="2789670at2759"/>
<protein>
    <submittedName>
        <fullName evidence="11">Cytochrome P450</fullName>
    </submittedName>
</protein>
<dbReference type="AlphaFoldDB" id="A0A8H6TLI3"/>
<dbReference type="InterPro" id="IPR050364">
    <property type="entry name" value="Cytochrome_P450_fung"/>
</dbReference>
<keyword evidence="4 9" id="KW-0349">Heme</keyword>